<dbReference type="InterPro" id="IPR012657">
    <property type="entry name" value="23S_rRNA-intervening_sequence"/>
</dbReference>
<dbReference type="OrthoDB" id="9811959at2"/>
<dbReference type="EMBL" id="SLUP01000004">
    <property type="protein sequence ID" value="TCL66157.1"/>
    <property type="molecule type" value="Genomic_DNA"/>
</dbReference>
<dbReference type="PANTHER" id="PTHR38471">
    <property type="entry name" value="FOUR HELIX BUNDLE PROTEIN"/>
    <property type="match status" value="1"/>
</dbReference>
<evidence type="ECO:0000313" key="2">
    <source>
        <dbReference type="Proteomes" id="UP000295455"/>
    </source>
</evidence>
<organism evidence="1 2">
    <name type="scientific">Mariniflexile fucanivorans</name>
    <dbReference type="NCBI Taxonomy" id="264023"/>
    <lineage>
        <taxon>Bacteria</taxon>
        <taxon>Pseudomonadati</taxon>
        <taxon>Bacteroidota</taxon>
        <taxon>Flavobacteriia</taxon>
        <taxon>Flavobacteriales</taxon>
        <taxon>Flavobacteriaceae</taxon>
        <taxon>Mariniflexile</taxon>
    </lineage>
</organism>
<dbReference type="AlphaFoldDB" id="A0A4V6NGW5"/>
<proteinExistence type="predicted"/>
<keyword evidence="2" id="KW-1185">Reference proteome</keyword>
<reference evidence="1 2" key="1">
    <citation type="submission" date="2019-03" db="EMBL/GenBank/DDBJ databases">
        <title>Genomic Encyclopedia of Type Strains, Phase IV (KMG-IV): sequencing the most valuable type-strain genomes for metagenomic binning, comparative biology and taxonomic classification.</title>
        <authorList>
            <person name="Goeker M."/>
        </authorList>
    </citation>
    <scope>NUCLEOTIDE SEQUENCE [LARGE SCALE GENOMIC DNA]</scope>
    <source>
        <strain evidence="1 2">DSM 18792</strain>
    </source>
</reference>
<accession>A0A4V6NGW5</accession>
<dbReference type="InterPro" id="IPR036583">
    <property type="entry name" value="23S_rRNA_IVS_sf"/>
</dbReference>
<dbReference type="Proteomes" id="UP000295455">
    <property type="component" value="Unassembled WGS sequence"/>
</dbReference>
<dbReference type="Pfam" id="PF05635">
    <property type="entry name" value="23S_rRNA_IVP"/>
    <property type="match status" value="1"/>
</dbReference>
<dbReference type="PANTHER" id="PTHR38471:SF2">
    <property type="entry name" value="FOUR HELIX BUNDLE PROTEIN"/>
    <property type="match status" value="1"/>
</dbReference>
<comment type="caution">
    <text evidence="1">The sequence shown here is derived from an EMBL/GenBank/DDBJ whole genome shotgun (WGS) entry which is preliminary data.</text>
</comment>
<evidence type="ECO:0000313" key="1">
    <source>
        <dbReference type="EMBL" id="TCL66157.1"/>
    </source>
</evidence>
<name>A0A4V6NGW5_9FLAO</name>
<dbReference type="SUPFAM" id="SSF158446">
    <property type="entry name" value="IVS-encoded protein-like"/>
    <property type="match status" value="1"/>
</dbReference>
<dbReference type="NCBIfam" id="TIGR02436">
    <property type="entry name" value="four helix bundle protein"/>
    <property type="match status" value="1"/>
</dbReference>
<dbReference type="RefSeq" id="WP_132217641.1">
    <property type="nucleotide sequence ID" value="NZ_OX156936.1"/>
</dbReference>
<dbReference type="Gene3D" id="1.20.1440.60">
    <property type="entry name" value="23S rRNA-intervening sequence"/>
    <property type="match status" value="1"/>
</dbReference>
<dbReference type="CDD" id="cd16377">
    <property type="entry name" value="23S_rRNA_IVP_like"/>
    <property type="match status" value="1"/>
</dbReference>
<gene>
    <name evidence="1" type="ORF">EV196_104187</name>
</gene>
<sequence length="120" mass="14126">MENNNTFRKLLIWQKSMTLVTEIFKEVKTFPSDELYALTSQIKRSATSIPSNIAEGYGRDGLKDYLRFLNIALSSLFELQTQIEIAYNLKFLKEDNFKKLYENTREIERMLTSFIKKIKA</sequence>
<protein>
    <submittedName>
        <fullName evidence="1">Four helix bundle protein</fullName>
    </submittedName>
</protein>